<comment type="similarity">
    <text evidence="2 7">Belongs to the methyltransferase superfamily. L-isoaspartyl/D-aspartyl protein methyltransferase family.</text>
</comment>
<dbReference type="GO" id="GO:0005737">
    <property type="term" value="C:cytoplasm"/>
    <property type="evidence" value="ECO:0007669"/>
    <property type="project" value="UniProtKB-SubCell"/>
</dbReference>
<dbReference type="PANTHER" id="PTHR11579:SF0">
    <property type="entry name" value="PROTEIN-L-ISOASPARTATE(D-ASPARTATE) O-METHYLTRANSFERASE"/>
    <property type="match status" value="1"/>
</dbReference>
<keyword evidence="9" id="KW-1185">Reference proteome</keyword>
<proteinExistence type="inferred from homology"/>
<keyword evidence="6 7" id="KW-0949">S-adenosyl-L-methionine</keyword>
<evidence type="ECO:0000313" key="8">
    <source>
        <dbReference type="EMBL" id="SDL63068.1"/>
    </source>
</evidence>
<evidence type="ECO:0000256" key="3">
    <source>
        <dbReference type="ARBA" id="ARBA00022490"/>
    </source>
</evidence>
<dbReference type="FunFam" id="3.40.50.150:FF:000010">
    <property type="entry name" value="Protein-L-isoaspartate O-methyltransferase"/>
    <property type="match status" value="1"/>
</dbReference>
<evidence type="ECO:0000256" key="6">
    <source>
        <dbReference type="ARBA" id="ARBA00022691"/>
    </source>
</evidence>
<sequence>MRIDPKFSRTKMVEEQIVARGVVDQNVLSAMRKVQRHLFVQGALADRAYADSALPIGEGQTISQPFIVAYMSELLQIQSGHKVLEIGTGSGYQAAVLGEMGAEVYSVERIRKLFIAARTLLFDLRFFNIRLKLDDGTMGWPDEAPFDRIIVTAGGPEIPQYLIDQLADHGRMVIPVGNEKRRQQLILVTKEDGKVTETDMGGCAFVDLVGKQGW</sequence>
<evidence type="ECO:0000313" key="9">
    <source>
        <dbReference type="Proteomes" id="UP000199053"/>
    </source>
</evidence>
<dbReference type="EC" id="2.1.1.77" evidence="7"/>
<evidence type="ECO:0000256" key="2">
    <source>
        <dbReference type="ARBA" id="ARBA00005369"/>
    </source>
</evidence>
<dbReference type="GO" id="GO:0032259">
    <property type="term" value="P:methylation"/>
    <property type="evidence" value="ECO:0007669"/>
    <property type="project" value="UniProtKB-KW"/>
</dbReference>
<dbReference type="Pfam" id="PF01135">
    <property type="entry name" value="PCMT"/>
    <property type="match status" value="1"/>
</dbReference>
<accession>A0A1G9LMD6</accession>
<organism evidence="8 9">
    <name type="scientific">Maridesulfovibrio ferrireducens</name>
    <dbReference type="NCBI Taxonomy" id="246191"/>
    <lineage>
        <taxon>Bacteria</taxon>
        <taxon>Pseudomonadati</taxon>
        <taxon>Thermodesulfobacteriota</taxon>
        <taxon>Desulfovibrionia</taxon>
        <taxon>Desulfovibrionales</taxon>
        <taxon>Desulfovibrionaceae</taxon>
        <taxon>Maridesulfovibrio</taxon>
    </lineage>
</organism>
<comment type="subcellular location">
    <subcellularLocation>
        <location evidence="1 7">Cytoplasm</location>
    </subcellularLocation>
</comment>
<dbReference type="HAMAP" id="MF_00090">
    <property type="entry name" value="PIMT"/>
    <property type="match status" value="1"/>
</dbReference>
<reference evidence="9" key="1">
    <citation type="submission" date="2016-10" db="EMBL/GenBank/DDBJ databases">
        <authorList>
            <person name="Varghese N."/>
            <person name="Submissions S."/>
        </authorList>
    </citation>
    <scope>NUCLEOTIDE SEQUENCE [LARGE SCALE GENOMIC DNA]</scope>
    <source>
        <strain evidence="9">DSM 16995</strain>
    </source>
</reference>
<name>A0A1G9LMD6_9BACT</name>
<protein>
    <recommendedName>
        <fullName evidence="7">Protein-L-isoaspartate O-methyltransferase</fullName>
        <ecNumber evidence="7">2.1.1.77</ecNumber>
    </recommendedName>
    <alternativeName>
        <fullName evidence="7">L-isoaspartyl protein carboxyl methyltransferase</fullName>
    </alternativeName>
    <alternativeName>
        <fullName evidence="7">Protein L-isoaspartyl methyltransferase</fullName>
    </alternativeName>
    <alternativeName>
        <fullName evidence="7">Protein-beta-aspartate methyltransferase</fullName>
        <shortName evidence="7">PIMT</shortName>
    </alternativeName>
</protein>
<dbReference type="AlphaFoldDB" id="A0A1G9LMD6"/>
<dbReference type="OrthoDB" id="9810066at2"/>
<dbReference type="EMBL" id="FNGA01000007">
    <property type="protein sequence ID" value="SDL63068.1"/>
    <property type="molecule type" value="Genomic_DNA"/>
</dbReference>
<dbReference type="InterPro" id="IPR029063">
    <property type="entry name" value="SAM-dependent_MTases_sf"/>
</dbReference>
<dbReference type="SUPFAM" id="SSF53335">
    <property type="entry name" value="S-adenosyl-L-methionine-dependent methyltransferases"/>
    <property type="match status" value="1"/>
</dbReference>
<dbReference type="RefSeq" id="WP_092163403.1">
    <property type="nucleotide sequence ID" value="NZ_FNGA01000007.1"/>
</dbReference>
<dbReference type="Proteomes" id="UP000199053">
    <property type="component" value="Unassembled WGS sequence"/>
</dbReference>
<dbReference type="PANTHER" id="PTHR11579">
    <property type="entry name" value="PROTEIN-L-ISOASPARTATE O-METHYLTRANSFERASE"/>
    <property type="match status" value="1"/>
</dbReference>
<comment type="catalytic activity">
    <reaction evidence="7">
        <text>[protein]-L-isoaspartate + S-adenosyl-L-methionine = [protein]-L-isoaspartate alpha-methyl ester + S-adenosyl-L-homocysteine</text>
        <dbReference type="Rhea" id="RHEA:12705"/>
        <dbReference type="Rhea" id="RHEA-COMP:12143"/>
        <dbReference type="Rhea" id="RHEA-COMP:12144"/>
        <dbReference type="ChEBI" id="CHEBI:57856"/>
        <dbReference type="ChEBI" id="CHEBI:59789"/>
        <dbReference type="ChEBI" id="CHEBI:90596"/>
        <dbReference type="ChEBI" id="CHEBI:90598"/>
        <dbReference type="EC" id="2.1.1.77"/>
    </reaction>
</comment>
<dbReference type="NCBIfam" id="TIGR00080">
    <property type="entry name" value="pimt"/>
    <property type="match status" value="1"/>
</dbReference>
<gene>
    <name evidence="7" type="primary">pcm</name>
    <name evidence="8" type="ORF">SAMN05660337_3446</name>
</gene>
<keyword evidence="3 7" id="KW-0963">Cytoplasm</keyword>
<dbReference type="PROSITE" id="PS01279">
    <property type="entry name" value="PCMT"/>
    <property type="match status" value="1"/>
</dbReference>
<evidence type="ECO:0000256" key="4">
    <source>
        <dbReference type="ARBA" id="ARBA00022603"/>
    </source>
</evidence>
<dbReference type="NCBIfam" id="NF001453">
    <property type="entry name" value="PRK00312.1"/>
    <property type="match status" value="1"/>
</dbReference>
<dbReference type="InterPro" id="IPR000682">
    <property type="entry name" value="PCMT"/>
</dbReference>
<dbReference type="GO" id="GO:0004719">
    <property type="term" value="F:protein-L-isoaspartate (D-aspartate) O-methyltransferase activity"/>
    <property type="evidence" value="ECO:0007669"/>
    <property type="project" value="UniProtKB-UniRule"/>
</dbReference>
<evidence type="ECO:0000256" key="5">
    <source>
        <dbReference type="ARBA" id="ARBA00022679"/>
    </source>
</evidence>
<keyword evidence="4 7" id="KW-0489">Methyltransferase</keyword>
<dbReference type="Gene3D" id="3.40.50.150">
    <property type="entry name" value="Vaccinia Virus protein VP39"/>
    <property type="match status" value="1"/>
</dbReference>
<dbReference type="STRING" id="246191.SAMN05660337_3446"/>
<feature type="active site" evidence="7">
    <location>
        <position position="63"/>
    </location>
</feature>
<comment type="function">
    <text evidence="7">Catalyzes the methyl esterification of L-isoaspartyl residues in peptides and proteins that result from spontaneous decomposition of normal L-aspartyl and L-asparaginyl residues. It plays a role in the repair and/or degradation of damaged proteins.</text>
</comment>
<keyword evidence="5 7" id="KW-0808">Transferase</keyword>
<evidence type="ECO:0000256" key="1">
    <source>
        <dbReference type="ARBA" id="ARBA00004496"/>
    </source>
</evidence>
<evidence type="ECO:0000256" key="7">
    <source>
        <dbReference type="HAMAP-Rule" id="MF_00090"/>
    </source>
</evidence>
<dbReference type="GO" id="GO:0030091">
    <property type="term" value="P:protein repair"/>
    <property type="evidence" value="ECO:0007669"/>
    <property type="project" value="UniProtKB-UniRule"/>
</dbReference>